<accession>A0A9P9IM00</accession>
<protein>
    <submittedName>
        <fullName evidence="1">Uncharacterized protein</fullName>
    </submittedName>
</protein>
<dbReference type="AlphaFoldDB" id="A0A9P9IM00"/>
<dbReference type="Proteomes" id="UP000700596">
    <property type="component" value="Unassembled WGS sequence"/>
</dbReference>
<dbReference type="OrthoDB" id="5600002at2759"/>
<name>A0A9P9IM00_9PLEO</name>
<organism evidence="1 2">
    <name type="scientific">Dendryphion nanum</name>
    <dbReference type="NCBI Taxonomy" id="256645"/>
    <lineage>
        <taxon>Eukaryota</taxon>
        <taxon>Fungi</taxon>
        <taxon>Dikarya</taxon>
        <taxon>Ascomycota</taxon>
        <taxon>Pezizomycotina</taxon>
        <taxon>Dothideomycetes</taxon>
        <taxon>Pleosporomycetidae</taxon>
        <taxon>Pleosporales</taxon>
        <taxon>Torulaceae</taxon>
        <taxon>Dendryphion</taxon>
    </lineage>
</organism>
<sequence>MQLSRSKSGHLMKTVSSEKQNFCSPFALSGSPFKPAYDPYNPSRIYPNLAYTNIPNYRHMSLFMGPDNVCHFLRLPLSIRSRIYKLVLDFDTPRKVFASFPEGWKKENLTEGEIIQHSAVLCSETQQWRCLHGYLYNPSRQLYQVANKEFEDLIEQYWGREELFKRAELYSIPWKFVQIAVLAEDYPISNPSNDIIAEDMDSSSINSLLYNEDYTLHEVFHSEIIEEVHRIQKIQQINIQEAHLYRLAAGVGKFLTEMVNMDAGMVEVHEWLGFWLRNPLGPFPRPLFRREVRG</sequence>
<gene>
    <name evidence="1" type="ORF">B0J11DRAFT_580886</name>
</gene>
<dbReference type="EMBL" id="JAGMWT010000008">
    <property type="protein sequence ID" value="KAH7124144.1"/>
    <property type="molecule type" value="Genomic_DNA"/>
</dbReference>
<proteinExistence type="predicted"/>
<evidence type="ECO:0000313" key="1">
    <source>
        <dbReference type="EMBL" id="KAH7124144.1"/>
    </source>
</evidence>
<comment type="caution">
    <text evidence="1">The sequence shown here is derived from an EMBL/GenBank/DDBJ whole genome shotgun (WGS) entry which is preliminary data.</text>
</comment>
<keyword evidence="2" id="KW-1185">Reference proteome</keyword>
<evidence type="ECO:0000313" key="2">
    <source>
        <dbReference type="Proteomes" id="UP000700596"/>
    </source>
</evidence>
<reference evidence="1" key="1">
    <citation type="journal article" date="2021" name="Nat. Commun.">
        <title>Genetic determinants of endophytism in the Arabidopsis root mycobiome.</title>
        <authorList>
            <person name="Mesny F."/>
            <person name="Miyauchi S."/>
            <person name="Thiergart T."/>
            <person name="Pickel B."/>
            <person name="Atanasova L."/>
            <person name="Karlsson M."/>
            <person name="Huettel B."/>
            <person name="Barry K.W."/>
            <person name="Haridas S."/>
            <person name="Chen C."/>
            <person name="Bauer D."/>
            <person name="Andreopoulos W."/>
            <person name="Pangilinan J."/>
            <person name="LaButti K."/>
            <person name="Riley R."/>
            <person name="Lipzen A."/>
            <person name="Clum A."/>
            <person name="Drula E."/>
            <person name="Henrissat B."/>
            <person name="Kohler A."/>
            <person name="Grigoriev I.V."/>
            <person name="Martin F.M."/>
            <person name="Hacquard S."/>
        </authorList>
    </citation>
    <scope>NUCLEOTIDE SEQUENCE</scope>
    <source>
        <strain evidence="1">MPI-CAGE-CH-0243</strain>
    </source>
</reference>